<comment type="caution">
    <text evidence="2">The sequence shown here is derived from an EMBL/GenBank/DDBJ whole genome shotgun (WGS) entry which is preliminary data.</text>
</comment>
<evidence type="ECO:0000259" key="1">
    <source>
        <dbReference type="Pfam" id="PF02721"/>
    </source>
</evidence>
<protein>
    <recommendedName>
        <fullName evidence="1">Replication protein A 70 kDa DNA-binding subunit B/D first OB fold domain-containing protein</fullName>
    </recommendedName>
</protein>
<dbReference type="Proteomes" id="UP000489600">
    <property type="component" value="Unassembled WGS sequence"/>
</dbReference>
<sequence>MVLVDEEGTRIHTTIEDDMLKKYQKVINDFKQGNCVTFKNFHLKDYCGDYRTNELPYKILVIRTTIIKLVDESPKPFREKYFTDFQDIKDVVAQILNVGPIENLKSQGKKTTSTKVDVLLRDALDVRLEIHLNELDDTLKIS</sequence>
<dbReference type="Pfam" id="PF02721">
    <property type="entry name" value="DUF223"/>
    <property type="match status" value="1"/>
</dbReference>
<organism evidence="2 3">
    <name type="scientific">Arabis nemorensis</name>
    <dbReference type="NCBI Taxonomy" id="586526"/>
    <lineage>
        <taxon>Eukaryota</taxon>
        <taxon>Viridiplantae</taxon>
        <taxon>Streptophyta</taxon>
        <taxon>Embryophyta</taxon>
        <taxon>Tracheophyta</taxon>
        <taxon>Spermatophyta</taxon>
        <taxon>Magnoliopsida</taxon>
        <taxon>eudicotyledons</taxon>
        <taxon>Gunneridae</taxon>
        <taxon>Pentapetalae</taxon>
        <taxon>rosids</taxon>
        <taxon>malvids</taxon>
        <taxon>Brassicales</taxon>
        <taxon>Brassicaceae</taxon>
        <taxon>Arabideae</taxon>
        <taxon>Arabis</taxon>
    </lineage>
</organism>
<dbReference type="InterPro" id="IPR003871">
    <property type="entry name" value="RFA1B/D_OB_1st"/>
</dbReference>
<evidence type="ECO:0000313" key="3">
    <source>
        <dbReference type="Proteomes" id="UP000489600"/>
    </source>
</evidence>
<proteinExistence type="predicted"/>
<feature type="domain" description="Replication protein A 70 kDa DNA-binding subunit B/D first OB fold" evidence="1">
    <location>
        <begin position="1"/>
        <end position="68"/>
    </location>
</feature>
<accession>A0A565CL78</accession>
<dbReference type="AlphaFoldDB" id="A0A565CL78"/>
<reference evidence="2" key="1">
    <citation type="submission" date="2019-07" db="EMBL/GenBank/DDBJ databases">
        <authorList>
            <person name="Dittberner H."/>
        </authorList>
    </citation>
    <scope>NUCLEOTIDE SEQUENCE [LARGE SCALE GENOMIC DNA]</scope>
</reference>
<name>A0A565CL78_9BRAS</name>
<dbReference type="SUPFAM" id="SSF50249">
    <property type="entry name" value="Nucleic acid-binding proteins"/>
    <property type="match status" value="1"/>
</dbReference>
<dbReference type="Gene3D" id="2.40.50.140">
    <property type="entry name" value="Nucleic acid-binding proteins"/>
    <property type="match status" value="1"/>
</dbReference>
<keyword evidence="3" id="KW-1185">Reference proteome</keyword>
<gene>
    <name evidence="2" type="ORF">ANE_LOCUS24932</name>
</gene>
<dbReference type="InterPro" id="IPR012340">
    <property type="entry name" value="NA-bd_OB-fold"/>
</dbReference>
<dbReference type="EMBL" id="CABITT030000008">
    <property type="protein sequence ID" value="VVB14488.1"/>
    <property type="molecule type" value="Genomic_DNA"/>
</dbReference>
<dbReference type="OrthoDB" id="1064121at2759"/>
<evidence type="ECO:0000313" key="2">
    <source>
        <dbReference type="EMBL" id="VVB14488.1"/>
    </source>
</evidence>